<organism evidence="4 5">
    <name type="scientific">Ridgeia piscesae</name>
    <name type="common">Tubeworm</name>
    <dbReference type="NCBI Taxonomy" id="27915"/>
    <lineage>
        <taxon>Eukaryota</taxon>
        <taxon>Metazoa</taxon>
        <taxon>Spiralia</taxon>
        <taxon>Lophotrochozoa</taxon>
        <taxon>Annelida</taxon>
        <taxon>Polychaeta</taxon>
        <taxon>Sedentaria</taxon>
        <taxon>Canalipalpata</taxon>
        <taxon>Sabellida</taxon>
        <taxon>Siboglinidae</taxon>
        <taxon>Ridgeia</taxon>
    </lineage>
</organism>
<dbReference type="SUPFAM" id="SSF47986">
    <property type="entry name" value="DEATH domain"/>
    <property type="match status" value="1"/>
</dbReference>
<dbReference type="Pfam" id="PF07647">
    <property type="entry name" value="SAM_2"/>
    <property type="match status" value="1"/>
</dbReference>
<dbReference type="InterPro" id="IPR013761">
    <property type="entry name" value="SAM/pointed_sf"/>
</dbReference>
<proteinExistence type="predicted"/>
<dbReference type="SUPFAM" id="SSF47769">
    <property type="entry name" value="SAM/Pointed domain"/>
    <property type="match status" value="1"/>
</dbReference>
<evidence type="ECO:0000313" key="5">
    <source>
        <dbReference type="Proteomes" id="UP001209878"/>
    </source>
</evidence>
<dbReference type="GO" id="GO:0005737">
    <property type="term" value="C:cytoplasm"/>
    <property type="evidence" value="ECO:0007669"/>
    <property type="project" value="TreeGrafter"/>
</dbReference>
<dbReference type="Pfam" id="PF00619">
    <property type="entry name" value="CARD"/>
    <property type="match status" value="1"/>
</dbReference>
<evidence type="ECO:0008006" key="6">
    <source>
        <dbReference type="Google" id="ProtNLM"/>
    </source>
</evidence>
<dbReference type="GO" id="GO:0042981">
    <property type="term" value="P:regulation of apoptotic process"/>
    <property type="evidence" value="ECO:0007669"/>
    <property type="project" value="InterPro"/>
</dbReference>
<dbReference type="InterPro" id="IPR011029">
    <property type="entry name" value="DEATH-like_dom_sf"/>
</dbReference>
<feature type="region of interest" description="Disordered" evidence="1">
    <location>
        <begin position="1781"/>
        <end position="1827"/>
    </location>
</feature>
<feature type="compositionally biased region" description="Polar residues" evidence="1">
    <location>
        <begin position="282"/>
        <end position="295"/>
    </location>
</feature>
<protein>
    <recommendedName>
        <fullName evidence="6">Sterile alpha motif domain-containing protein 9-like</fullName>
    </recommendedName>
</protein>
<accession>A0AAD9KNM7</accession>
<feature type="domain" description="SAM" evidence="2">
    <location>
        <begin position="193"/>
        <end position="258"/>
    </location>
</feature>
<evidence type="ECO:0000313" key="4">
    <source>
        <dbReference type="EMBL" id="KAK2174874.1"/>
    </source>
</evidence>
<evidence type="ECO:0000259" key="2">
    <source>
        <dbReference type="PROSITE" id="PS50105"/>
    </source>
</evidence>
<comment type="caution">
    <text evidence="4">The sequence shown here is derived from an EMBL/GenBank/DDBJ whole genome shotgun (WGS) entry which is preliminary data.</text>
</comment>
<dbReference type="InterPro" id="IPR001315">
    <property type="entry name" value="CARD"/>
</dbReference>
<dbReference type="PROSITE" id="PS50209">
    <property type="entry name" value="CARD"/>
    <property type="match status" value="1"/>
</dbReference>
<feature type="domain" description="CARD" evidence="3">
    <location>
        <begin position="1"/>
        <end position="64"/>
    </location>
</feature>
<dbReference type="SMART" id="SM00454">
    <property type="entry name" value="SAM"/>
    <property type="match status" value="1"/>
</dbReference>
<dbReference type="PANTHER" id="PTHR16155:SF19">
    <property type="entry name" value="DED DOMAIN-CONTAINING PROTEIN"/>
    <property type="match status" value="1"/>
</dbReference>
<feature type="compositionally biased region" description="Basic and acidic residues" evidence="1">
    <location>
        <begin position="270"/>
        <end position="281"/>
    </location>
</feature>
<dbReference type="CDD" id="cd01671">
    <property type="entry name" value="CARD"/>
    <property type="match status" value="1"/>
</dbReference>
<sequence>MDVIQKRVILKNLVYLQGTLHVDTQLLAHFIQEKIITEDEDERIAKETTYMDKSKKLLRILQQKDSFNSFIDVLMATKRKFIVTRLRETKEQIEEEWTQRVKGWLEEAFEVGSTEEHVSLDEIEDFIKRKPGEKGILPRNILIKVVASCFPSSSCVEETEVLFHKLRRKVLDSSQTEGQDTSVSGTNAPMATWTMNTVCEWLDSIGMEHDIADQFRSEEIDGQVLLEVTEEALKREFPHISYGKRSNIIKGRNAIKARDAETMSSGKLRRQAEWTERDTPRTRSNQQSSCQNEFQETPGELGTANMSDTAIPGDASLHCSEVCRTFDRKVQITQKYTHHDILSCSEGQQQDLLEPIHRFILTDLSTKEGKFVLASETVRFACACLNDRTNGTLHFGVVSRTSDKEKTGEILGTSLSGEQHDYEDYMRKTVSSCFVPEQRDIVQACVRPLKFIEVIPTKDMQKFVVEIDVVPSYSLCEEDAFFVRMPTPQRGMFAAQCLYRWRENQPTEIHGDDVVGFMKFKRKLAETRKEREHKYLRRMDSYDYSMLKDKLVNLLCLGEDGFIGDIYPILVISKPTDNMDQSYMKENMNFLHTIDWKVVFDFDANAVVCDFITSEDKLIKICTTADDFYSRSSENINDPEKLRSLEEDLRSSIPYPWIFVNGHSRTSTNTLDPYPWKKQKREGFKKAVDFFASEIPAGRAIVVFALLSKDWKVMLEAAEEFFSAFPDQWMCIAKDDSVSQPWVEELLRRNCIDNDSLKNRMVVGMPWEHVQEVVLQIRGPRRNGECMLPTSTGAEVTMKQSTLNELSNLEVLSAVQCENAEIMETDKIDDYRRKVEAAFYKGEEVCWWNFYFPNHVCERKNGTKAKEYVRRILEQRPDTGIGKVTVYHQPGAGGTTTCKHILWDLKRTHRCAIVRNLSDQTHTQILNLWSFKDERPKAVVVLLDNEDEEKSKVLMAMVEETAKQMTRDEAGTRPNLVCVFLVCRRHFTIPDKITPLGTVSLKHVLDPKEKMWFKEKYEELENNHQQDNGTDPKLLISFNILKENFGKEYIERTVKMLTADLNDKETKLLKYVALVNAFELGFHPLPTCAFDPLMVTMPFASGPRRGRHAVSFRWETNLSQGIRILTNEVYTQGLGFIHSIRITSPLLSNVILSQLRKRSNEGEEPLSEVVTEFLNSDVFRQKSHARDSLLKAVKEMMVNRTLLPNGRPECKFSPLVQRVVKVESKRKAIEMLQLGYTLTNDPFVAQQVARFHMDEKDWPNAEIYAQYATQEMPDKSCLWDTYGRVFLKQVVEKYNGYITSEAQLIAEEIVPVIDIAIRGIEMFRKEQHVSESERRMSRNKAGYVGEIEITVALLDCLNFVQVFSDRDVLHRFLVDELFVPENARCLFDFNGQDYAGRLKQLQWDVRKVLVRLDDESEQLHEDSNELKHKLMAKTILGKKVDLHSYFGESADAVDATLTNEEKCQRRRQALFQRDTDTIGGIFRQLDDRNAERNLCKIKGLLDENIRESSSPDANDLRTMISVNMALLHIRDKYLNIIKYEDMVDWSRRLYELRHTVSFMSLEPYLFYTLFNWPRKNTRSHLMPRELNDALRQWKEAYYKKYPRQSNEERPYRRRDNTKFFLANGSDMASITSFDQLGRRKTKGDAFWRLPAVLRTLQRFSGRLSRDGDEIRVNLRCECHDDITMSIPASRPIGDRTMRNQTVFFVIGFSWFGPKAFDVSSNDPTENVRYMVMDHQNPRPAPCVRPKQDTPKTDYVTHQRFVQKLNEIGERLRQVEEALRQKRTRTKEEKQQLKRTEQQLQHQRQQLIERRRKYFRTEDSSSWDDDID</sequence>
<dbReference type="Gene3D" id="1.10.150.50">
    <property type="entry name" value="Transcription Factor, Ets-1"/>
    <property type="match status" value="1"/>
</dbReference>
<evidence type="ECO:0000259" key="3">
    <source>
        <dbReference type="PROSITE" id="PS50209"/>
    </source>
</evidence>
<evidence type="ECO:0000256" key="1">
    <source>
        <dbReference type="SAM" id="MobiDB-lite"/>
    </source>
</evidence>
<feature type="region of interest" description="Disordered" evidence="1">
    <location>
        <begin position="259"/>
        <end position="309"/>
    </location>
</feature>
<dbReference type="Gene3D" id="1.10.533.10">
    <property type="entry name" value="Death Domain, Fas"/>
    <property type="match status" value="1"/>
</dbReference>
<dbReference type="PROSITE" id="PS50105">
    <property type="entry name" value="SAM_DOMAIN"/>
    <property type="match status" value="1"/>
</dbReference>
<name>A0AAD9KNM7_RIDPI</name>
<reference evidence="4" key="1">
    <citation type="journal article" date="2023" name="Mol. Biol. Evol.">
        <title>Third-Generation Sequencing Reveals the Adaptive Role of the Epigenome in Three Deep-Sea Polychaetes.</title>
        <authorList>
            <person name="Perez M."/>
            <person name="Aroh O."/>
            <person name="Sun Y."/>
            <person name="Lan Y."/>
            <person name="Juniper S.K."/>
            <person name="Young C.R."/>
            <person name="Angers B."/>
            <person name="Qian P.Y."/>
        </authorList>
    </citation>
    <scope>NUCLEOTIDE SEQUENCE</scope>
    <source>
        <strain evidence="4">R07B-5</strain>
    </source>
</reference>
<dbReference type="InterPro" id="IPR001660">
    <property type="entry name" value="SAM"/>
</dbReference>
<dbReference type="PANTHER" id="PTHR16155">
    <property type="entry name" value="DED DOMAIN-CONTAINING PROTEIN"/>
    <property type="match status" value="1"/>
</dbReference>
<keyword evidence="5" id="KW-1185">Reference proteome</keyword>
<feature type="compositionally biased region" description="Basic and acidic residues" evidence="1">
    <location>
        <begin position="1781"/>
        <end position="1796"/>
    </location>
</feature>
<dbReference type="EMBL" id="JAODUO010000769">
    <property type="protein sequence ID" value="KAK2174874.1"/>
    <property type="molecule type" value="Genomic_DNA"/>
</dbReference>
<gene>
    <name evidence="4" type="ORF">NP493_770g02044</name>
</gene>
<dbReference type="Proteomes" id="UP001209878">
    <property type="component" value="Unassembled WGS sequence"/>
</dbReference>